<evidence type="ECO:0000313" key="2">
    <source>
        <dbReference type="EMBL" id="KAK3369529.1"/>
    </source>
</evidence>
<comment type="caution">
    <text evidence="2">The sequence shown here is derived from an EMBL/GenBank/DDBJ whole genome shotgun (WGS) entry which is preliminary data.</text>
</comment>
<name>A0AAE0K405_9PEZI</name>
<dbReference type="EMBL" id="JAULSN010000006">
    <property type="protein sequence ID" value="KAK3369529.1"/>
    <property type="molecule type" value="Genomic_DNA"/>
</dbReference>
<dbReference type="AlphaFoldDB" id="A0AAE0K405"/>
<keyword evidence="1" id="KW-0732">Signal</keyword>
<dbReference type="Proteomes" id="UP001287356">
    <property type="component" value="Unassembled WGS sequence"/>
</dbReference>
<evidence type="ECO:0000313" key="3">
    <source>
        <dbReference type="Proteomes" id="UP001287356"/>
    </source>
</evidence>
<protein>
    <submittedName>
        <fullName evidence="2">Uncharacterized protein</fullName>
    </submittedName>
</protein>
<organism evidence="2 3">
    <name type="scientific">Lasiosphaeria ovina</name>
    <dbReference type="NCBI Taxonomy" id="92902"/>
    <lineage>
        <taxon>Eukaryota</taxon>
        <taxon>Fungi</taxon>
        <taxon>Dikarya</taxon>
        <taxon>Ascomycota</taxon>
        <taxon>Pezizomycotina</taxon>
        <taxon>Sordariomycetes</taxon>
        <taxon>Sordariomycetidae</taxon>
        <taxon>Sordariales</taxon>
        <taxon>Lasiosphaeriaceae</taxon>
        <taxon>Lasiosphaeria</taxon>
    </lineage>
</organism>
<feature type="chain" id="PRO_5042238918" evidence="1">
    <location>
        <begin position="18"/>
        <end position="55"/>
    </location>
</feature>
<evidence type="ECO:0000256" key="1">
    <source>
        <dbReference type="SAM" id="SignalP"/>
    </source>
</evidence>
<keyword evidence="3" id="KW-1185">Reference proteome</keyword>
<accession>A0AAE0K405</accession>
<reference evidence="2" key="2">
    <citation type="submission" date="2023-06" db="EMBL/GenBank/DDBJ databases">
        <authorList>
            <consortium name="Lawrence Berkeley National Laboratory"/>
            <person name="Haridas S."/>
            <person name="Hensen N."/>
            <person name="Bonometti L."/>
            <person name="Westerberg I."/>
            <person name="Brannstrom I.O."/>
            <person name="Guillou S."/>
            <person name="Cros-Aarteil S."/>
            <person name="Calhoun S."/>
            <person name="Kuo A."/>
            <person name="Mondo S."/>
            <person name="Pangilinan J."/>
            <person name="Riley R."/>
            <person name="Labutti K."/>
            <person name="Andreopoulos B."/>
            <person name="Lipzen A."/>
            <person name="Chen C."/>
            <person name="Yanf M."/>
            <person name="Daum C."/>
            <person name="Ng V."/>
            <person name="Clum A."/>
            <person name="Steindorff A."/>
            <person name="Ohm R."/>
            <person name="Martin F."/>
            <person name="Silar P."/>
            <person name="Natvig D."/>
            <person name="Lalanne C."/>
            <person name="Gautier V."/>
            <person name="Ament-Velasquez S.L."/>
            <person name="Kruys A."/>
            <person name="Hutchinson M.I."/>
            <person name="Powell A.J."/>
            <person name="Barry K."/>
            <person name="Miller A.N."/>
            <person name="Grigoriev I.V."/>
            <person name="Debuchy R."/>
            <person name="Gladieux P."/>
            <person name="Thoren M.H."/>
            <person name="Johannesson H."/>
        </authorList>
    </citation>
    <scope>NUCLEOTIDE SEQUENCE</scope>
    <source>
        <strain evidence="2">CBS 958.72</strain>
    </source>
</reference>
<gene>
    <name evidence="2" type="ORF">B0T24DRAFT_681533</name>
</gene>
<reference evidence="2" key="1">
    <citation type="journal article" date="2023" name="Mol. Phylogenet. Evol.">
        <title>Genome-scale phylogeny and comparative genomics of the fungal order Sordariales.</title>
        <authorList>
            <person name="Hensen N."/>
            <person name="Bonometti L."/>
            <person name="Westerberg I."/>
            <person name="Brannstrom I.O."/>
            <person name="Guillou S."/>
            <person name="Cros-Aarteil S."/>
            <person name="Calhoun S."/>
            <person name="Haridas S."/>
            <person name="Kuo A."/>
            <person name="Mondo S."/>
            <person name="Pangilinan J."/>
            <person name="Riley R."/>
            <person name="LaButti K."/>
            <person name="Andreopoulos B."/>
            <person name="Lipzen A."/>
            <person name="Chen C."/>
            <person name="Yan M."/>
            <person name="Daum C."/>
            <person name="Ng V."/>
            <person name="Clum A."/>
            <person name="Steindorff A."/>
            <person name="Ohm R.A."/>
            <person name="Martin F."/>
            <person name="Silar P."/>
            <person name="Natvig D.O."/>
            <person name="Lalanne C."/>
            <person name="Gautier V."/>
            <person name="Ament-Velasquez S.L."/>
            <person name="Kruys A."/>
            <person name="Hutchinson M.I."/>
            <person name="Powell A.J."/>
            <person name="Barry K."/>
            <person name="Miller A.N."/>
            <person name="Grigoriev I.V."/>
            <person name="Debuchy R."/>
            <person name="Gladieux P."/>
            <person name="Hiltunen Thoren M."/>
            <person name="Johannesson H."/>
        </authorList>
    </citation>
    <scope>NUCLEOTIDE SEQUENCE</scope>
    <source>
        <strain evidence="2">CBS 958.72</strain>
    </source>
</reference>
<feature type="signal peptide" evidence="1">
    <location>
        <begin position="1"/>
        <end position="17"/>
    </location>
</feature>
<proteinExistence type="predicted"/>
<sequence length="55" mass="5732">MRITALFIAFFVAVVAAAPSPVAPSDFSIEKRGMDQCDCDESSCRGPACCANGTC</sequence>